<evidence type="ECO:0000256" key="2">
    <source>
        <dbReference type="ARBA" id="ARBA00022694"/>
    </source>
</evidence>
<evidence type="ECO:0000256" key="1">
    <source>
        <dbReference type="ARBA" id="ARBA00008078"/>
    </source>
</evidence>
<keyword evidence="3 4" id="KW-0456">Lyase</keyword>
<feature type="active site" evidence="5">
    <location>
        <position position="411"/>
    </location>
</feature>
<proteinExistence type="inferred from homology"/>
<dbReference type="EC" id="4.6.1.16" evidence="4"/>
<name>A0A4S9BBV1_AURPU</name>
<dbReference type="FunFam" id="3.40.1350.10:FF:000007">
    <property type="entry name" value="tRNA-splicing endonuclease subunit Sen2"/>
    <property type="match status" value="1"/>
</dbReference>
<keyword evidence="2 4" id="KW-0819">tRNA processing</keyword>
<dbReference type="Gene3D" id="3.40.1350.10">
    <property type="match status" value="1"/>
</dbReference>
<evidence type="ECO:0000313" key="9">
    <source>
        <dbReference type="EMBL" id="THW90289.1"/>
    </source>
</evidence>
<dbReference type="InterPro" id="IPR006676">
    <property type="entry name" value="tRNA_splic"/>
</dbReference>
<keyword evidence="6" id="KW-0175">Coiled coil</keyword>
<feature type="active site" evidence="5">
    <location>
        <position position="403"/>
    </location>
</feature>
<dbReference type="GO" id="GO:0000214">
    <property type="term" value="C:tRNA-intron endonuclease complex"/>
    <property type="evidence" value="ECO:0007669"/>
    <property type="project" value="UniProtKB-UniRule"/>
</dbReference>
<dbReference type="EMBL" id="QZAR01000067">
    <property type="protein sequence ID" value="THW90289.1"/>
    <property type="molecule type" value="Genomic_DNA"/>
</dbReference>
<evidence type="ECO:0000256" key="5">
    <source>
        <dbReference type="PIRSR" id="PIRSR011789-1"/>
    </source>
</evidence>
<accession>A0A4S9BBV1</accession>
<feature type="compositionally biased region" description="Basic and acidic residues" evidence="7">
    <location>
        <begin position="49"/>
        <end position="65"/>
    </location>
</feature>
<dbReference type="InterPro" id="IPR016589">
    <property type="entry name" value="tRNA_splic_SEN2"/>
</dbReference>
<dbReference type="GO" id="GO:0005737">
    <property type="term" value="C:cytoplasm"/>
    <property type="evidence" value="ECO:0007669"/>
    <property type="project" value="TreeGrafter"/>
</dbReference>
<evidence type="ECO:0000256" key="6">
    <source>
        <dbReference type="SAM" id="Coils"/>
    </source>
</evidence>
<sequence>MLHCIYVFGSFVSHWHIRAKRRTSANMASPNTEAHGSSRLDVKPIATDTVKESAPKDVAAQDKPRPARTRPQRPNYFLIHSKPLPLETHPLPAFVPQNPLSLLRIAYIYLSQLISAPSSHPDVPITGIFSSETRSVHITDQKSIRALWEMGFFGKGTLSRSEPSWLDREKARLKASKHGGGTAEENTRKRREERKLFKLERARLEAEQIEETLRKERAALEAKKEVKDEEKATEIGISHVFPWMQQEIANADFTEETQTVPAETAETKEPATNIVDVPILETGTTIHTTGIPPSSVPAETPLSTDVEAPITNQEHLQLNLEESFFLCYALGALTILDPSTSQPISPPSLLTLFRRHSQFPTASPSSLRPDDPFLLNYIVYHHYRSLGWVVRPGVKFSCDFLLYNRGPVFSHAEFALLILPEYEEGSVEAEQGKGKMGWWWLHCVNRVQSQVKKSLVIVYVKVPKVLPVGEDIGEVLRSYEVREFVIRRWLANRSRD</sequence>
<evidence type="ECO:0000259" key="8">
    <source>
        <dbReference type="Pfam" id="PF01974"/>
    </source>
</evidence>
<evidence type="ECO:0000256" key="4">
    <source>
        <dbReference type="PIRNR" id="PIRNR011789"/>
    </source>
</evidence>
<comment type="caution">
    <text evidence="9">The sequence shown here is derived from an EMBL/GenBank/DDBJ whole genome shotgun (WGS) entry which is preliminary data.</text>
</comment>
<reference evidence="9 10" key="1">
    <citation type="submission" date="2018-10" db="EMBL/GenBank/DDBJ databases">
        <title>Fifty Aureobasidium pullulans genomes reveal a recombining polyextremotolerant generalist.</title>
        <authorList>
            <person name="Gostincar C."/>
            <person name="Turk M."/>
            <person name="Zajc J."/>
            <person name="Gunde-Cimerman N."/>
        </authorList>
    </citation>
    <scope>NUCLEOTIDE SEQUENCE [LARGE SCALE GENOMIC DNA]</scope>
    <source>
        <strain evidence="9 10">EXF-10507</strain>
    </source>
</reference>
<dbReference type="PANTHER" id="PTHR21227">
    <property type="entry name" value="TRNA-SPLICING ENDONUCLEASE SUBUNIT SEN2"/>
    <property type="match status" value="1"/>
</dbReference>
<dbReference type="NCBIfam" id="TIGR00324">
    <property type="entry name" value="endA"/>
    <property type="match status" value="1"/>
</dbReference>
<protein>
    <recommendedName>
        <fullName evidence="4">tRNA-splicing endonuclease subunit Sen2</fullName>
        <ecNumber evidence="4">4.6.1.16</ecNumber>
    </recommendedName>
</protein>
<dbReference type="Pfam" id="PF01974">
    <property type="entry name" value="tRNA_int_endo"/>
    <property type="match status" value="1"/>
</dbReference>
<feature type="region of interest" description="Disordered" evidence="7">
    <location>
        <begin position="23"/>
        <end position="74"/>
    </location>
</feature>
<evidence type="ECO:0000313" key="10">
    <source>
        <dbReference type="Proteomes" id="UP000304928"/>
    </source>
</evidence>
<comment type="similarity">
    <text evidence="1 4">Belongs to the tRNA-intron endonuclease family.</text>
</comment>
<feature type="coiled-coil region" evidence="6">
    <location>
        <begin position="189"/>
        <end position="230"/>
    </location>
</feature>
<evidence type="ECO:0000256" key="7">
    <source>
        <dbReference type="SAM" id="MobiDB-lite"/>
    </source>
</evidence>
<dbReference type="SUPFAM" id="SSF53032">
    <property type="entry name" value="tRNA-intron endonuclease catalytic domain-like"/>
    <property type="match status" value="1"/>
</dbReference>
<dbReference type="GO" id="GO:0003676">
    <property type="term" value="F:nucleic acid binding"/>
    <property type="evidence" value="ECO:0007669"/>
    <property type="project" value="InterPro"/>
</dbReference>
<dbReference type="GO" id="GO:0000379">
    <property type="term" value="P:tRNA-type intron splice site recognition and cleavage"/>
    <property type="evidence" value="ECO:0007669"/>
    <property type="project" value="TreeGrafter"/>
</dbReference>
<dbReference type="InterPro" id="IPR006677">
    <property type="entry name" value="tRNA_intron_Endonuc_cat-like"/>
</dbReference>
<dbReference type="GO" id="GO:0000213">
    <property type="term" value="F:tRNA-intron lyase activity"/>
    <property type="evidence" value="ECO:0007669"/>
    <property type="project" value="UniProtKB-UniRule"/>
</dbReference>
<comment type="function">
    <text evidence="4">Constitutes one of the two catalytic subunit of the tRNA-splicing endonuclease complex, a complex responsible for identification and cleavage of the splice sites in pre-tRNA. It cleaves pre-tRNA at the 5'- and 3'-splice sites to release the intron. The products are an intron and two tRNA half-molecules bearing 2',3'-cyclic phosphate and 5'-OH termini. There are no conserved sequences at the splice sites, but the intron is invariably located at the same site in the gene, placing the splice sites an invariant distance from the constant structural features of the tRNA body.</text>
</comment>
<dbReference type="Proteomes" id="UP000304928">
    <property type="component" value="Unassembled WGS sequence"/>
</dbReference>
<evidence type="ECO:0000256" key="3">
    <source>
        <dbReference type="ARBA" id="ARBA00023239"/>
    </source>
</evidence>
<dbReference type="PANTHER" id="PTHR21227:SF0">
    <property type="entry name" value="TRNA-SPLICING ENDONUCLEASE SUBUNIT SEN2"/>
    <property type="match status" value="1"/>
</dbReference>
<feature type="compositionally biased region" description="Polar residues" evidence="7">
    <location>
        <begin position="24"/>
        <end position="35"/>
    </location>
</feature>
<dbReference type="InterPro" id="IPR036167">
    <property type="entry name" value="tRNA_intron_Endo_cat-like_sf"/>
</dbReference>
<dbReference type="InterPro" id="IPR011856">
    <property type="entry name" value="tRNA_endonuc-like_dom_sf"/>
</dbReference>
<dbReference type="CDD" id="cd22363">
    <property type="entry name" value="tRNA-intron_lyase_C"/>
    <property type="match status" value="1"/>
</dbReference>
<feature type="active site" evidence="5">
    <location>
        <position position="453"/>
    </location>
</feature>
<organism evidence="9 10">
    <name type="scientific">Aureobasidium pullulans</name>
    <name type="common">Black yeast</name>
    <name type="synonym">Pullularia pullulans</name>
    <dbReference type="NCBI Taxonomy" id="5580"/>
    <lineage>
        <taxon>Eukaryota</taxon>
        <taxon>Fungi</taxon>
        <taxon>Dikarya</taxon>
        <taxon>Ascomycota</taxon>
        <taxon>Pezizomycotina</taxon>
        <taxon>Dothideomycetes</taxon>
        <taxon>Dothideomycetidae</taxon>
        <taxon>Dothideales</taxon>
        <taxon>Saccotheciaceae</taxon>
        <taxon>Aureobasidium</taxon>
    </lineage>
</organism>
<dbReference type="PIRSF" id="PIRSF011789">
    <property type="entry name" value="tRNA_splic_SEN2"/>
    <property type="match status" value="1"/>
</dbReference>
<dbReference type="AlphaFoldDB" id="A0A4S9BBV1"/>
<gene>
    <name evidence="9" type="ORF">D6D15_04653</name>
</gene>
<feature type="domain" description="tRNA intron endonuclease catalytic" evidence="8">
    <location>
        <begin position="373"/>
        <end position="460"/>
    </location>
</feature>